<evidence type="ECO:0000313" key="2">
    <source>
        <dbReference type="Proteomes" id="UP000829476"/>
    </source>
</evidence>
<dbReference type="Pfam" id="PF07610">
    <property type="entry name" value="DUF1573"/>
    <property type="match status" value="1"/>
</dbReference>
<name>A0ABY3YRG3_9FLAO</name>
<gene>
    <name evidence="1" type="ORF">MQE36_07865</name>
</gene>
<evidence type="ECO:0000313" key="1">
    <source>
        <dbReference type="EMBL" id="UNZ00471.1"/>
    </source>
</evidence>
<reference evidence="1 2" key="1">
    <citation type="journal article" date="2018" name="Int. J. Syst. Evol. Microbiol.">
        <title>Zhouia spongiae sp. nov., isolated from a marine sponge.</title>
        <authorList>
            <person name="Zhuang L."/>
            <person name="Lin B."/>
            <person name="Qin F."/>
            <person name="Luo L."/>
        </authorList>
    </citation>
    <scope>NUCLEOTIDE SEQUENCE [LARGE SCALE GENOMIC DNA]</scope>
    <source>
        <strain evidence="1 2">HN-Y44</strain>
    </source>
</reference>
<dbReference type="PANTHER" id="PTHR37833:SF1">
    <property type="entry name" value="SIGNAL PEPTIDE PROTEIN"/>
    <property type="match status" value="1"/>
</dbReference>
<protein>
    <submittedName>
        <fullName evidence="1">DUF1573 domain-containing protein</fullName>
    </submittedName>
</protein>
<sequence>MLIINQGTHAQSRAQSKVAGEFSFDSKEIDYGSIQQHADGERVFVFTNTGNAPIVITNVRTSCGCTVPTYSKSPILPGKKGEIKVKYDTSRMGPFSKTITVSSNALHTKRVLHIKGTVIKPEHKEADTE</sequence>
<keyword evidence="2" id="KW-1185">Reference proteome</keyword>
<dbReference type="Proteomes" id="UP000829476">
    <property type="component" value="Chromosome"/>
</dbReference>
<accession>A0ABY3YRG3</accession>
<dbReference type="PANTHER" id="PTHR37833">
    <property type="entry name" value="LIPOPROTEIN-RELATED"/>
    <property type="match status" value="1"/>
</dbReference>
<dbReference type="Gene3D" id="2.60.40.10">
    <property type="entry name" value="Immunoglobulins"/>
    <property type="match status" value="1"/>
</dbReference>
<proteinExistence type="predicted"/>
<organism evidence="1 2">
    <name type="scientific">Zhouia spongiae</name>
    <dbReference type="NCBI Taxonomy" id="2202721"/>
    <lineage>
        <taxon>Bacteria</taxon>
        <taxon>Pseudomonadati</taxon>
        <taxon>Bacteroidota</taxon>
        <taxon>Flavobacteriia</taxon>
        <taxon>Flavobacteriales</taxon>
        <taxon>Flavobacteriaceae</taxon>
        <taxon>Zhouia</taxon>
    </lineage>
</organism>
<dbReference type="InterPro" id="IPR013783">
    <property type="entry name" value="Ig-like_fold"/>
</dbReference>
<dbReference type="RefSeq" id="WP_242938829.1">
    <property type="nucleotide sequence ID" value="NZ_CP094326.1"/>
</dbReference>
<dbReference type="EMBL" id="CP094326">
    <property type="protein sequence ID" value="UNZ00471.1"/>
    <property type="molecule type" value="Genomic_DNA"/>
</dbReference>
<dbReference type="InterPro" id="IPR011467">
    <property type="entry name" value="DUF1573"/>
</dbReference>